<reference evidence="1 2" key="1">
    <citation type="submission" date="2019-03" db="EMBL/GenBank/DDBJ databases">
        <title>Genomic Encyclopedia of Type Strains, Phase IV (KMG-IV): sequencing the most valuable type-strain genomes for metagenomic binning, comparative biology and taxonomic classification.</title>
        <authorList>
            <person name="Goeker M."/>
        </authorList>
    </citation>
    <scope>NUCLEOTIDE SEQUENCE [LARGE SCALE GENOMIC DNA]</scope>
    <source>
        <strain evidence="1 2">DSM 24984</strain>
    </source>
</reference>
<dbReference type="AlphaFoldDB" id="A0A4R1K8P2"/>
<comment type="caution">
    <text evidence="1">The sequence shown here is derived from an EMBL/GenBank/DDBJ whole genome shotgun (WGS) entry which is preliminary data.</text>
</comment>
<proteinExistence type="predicted"/>
<evidence type="ECO:0000313" key="2">
    <source>
        <dbReference type="Proteomes" id="UP000294614"/>
    </source>
</evidence>
<dbReference type="RefSeq" id="WP_132873596.1">
    <property type="nucleotide sequence ID" value="NZ_JAJUHT010000001.1"/>
</dbReference>
<protein>
    <submittedName>
        <fullName evidence="1">Cytidylate kinase</fullName>
    </submittedName>
</protein>
<dbReference type="InterPro" id="IPR027417">
    <property type="entry name" value="P-loop_NTPase"/>
</dbReference>
<organism evidence="1 2">
    <name type="scientific">Seleniivibrio woodruffii</name>
    <dbReference type="NCBI Taxonomy" id="1078050"/>
    <lineage>
        <taxon>Bacteria</taxon>
        <taxon>Pseudomonadati</taxon>
        <taxon>Deferribacterota</taxon>
        <taxon>Deferribacteres</taxon>
        <taxon>Deferribacterales</taxon>
        <taxon>Geovibrionaceae</taxon>
        <taxon>Seleniivibrio</taxon>
    </lineage>
</organism>
<accession>A0A4R1K8P2</accession>
<dbReference type="Gene3D" id="3.40.50.300">
    <property type="entry name" value="P-loop containing nucleotide triphosphate hydrolases"/>
    <property type="match status" value="1"/>
</dbReference>
<gene>
    <name evidence="1" type="ORF">C8D98_1605</name>
</gene>
<keyword evidence="1" id="KW-0418">Kinase</keyword>
<keyword evidence="1" id="KW-0808">Transferase</keyword>
<dbReference type="OrthoDB" id="7929987at2"/>
<name>A0A4R1K8P2_9BACT</name>
<dbReference type="GO" id="GO:0016301">
    <property type="term" value="F:kinase activity"/>
    <property type="evidence" value="ECO:0007669"/>
    <property type="project" value="UniProtKB-KW"/>
</dbReference>
<dbReference type="Proteomes" id="UP000294614">
    <property type="component" value="Unassembled WGS sequence"/>
</dbReference>
<evidence type="ECO:0000313" key="1">
    <source>
        <dbReference type="EMBL" id="TCK60726.1"/>
    </source>
</evidence>
<keyword evidence="2" id="KW-1185">Reference proteome</keyword>
<dbReference type="EMBL" id="SMGG01000004">
    <property type="protein sequence ID" value="TCK60726.1"/>
    <property type="molecule type" value="Genomic_DNA"/>
</dbReference>
<sequence length="232" mass="26651">MAIITVSRQYGSGGEYVAERVAEKLGFKFLHKELIRIASILMSTNEDKLKQFDEEEFSTTRAFLSKYFDFGMFHDMLNTTDYSEKTAKEVAMQEAETFFSKYNPDTTAFDSETFQEMIKKIIIKASDTTNAVIMGRGGVSILAGVPDTLHFRLVADFEDRVRWLSARENISKKEAGERIKEVDKRKEKYFKHHFSRQIDDPMIYHGVLNLSKLDIEEASLAIAATARIKFKL</sequence>
<dbReference type="Pfam" id="PF13189">
    <property type="entry name" value="Cytidylate_kin2"/>
    <property type="match status" value="1"/>
</dbReference>